<dbReference type="AlphaFoldDB" id="A0A4Q2S8S6"/>
<evidence type="ECO:0000313" key="4">
    <source>
        <dbReference type="EMBL" id="RYC00018.1"/>
    </source>
</evidence>
<dbReference type="GO" id="GO:0016747">
    <property type="term" value="F:acyltransferase activity, transferring groups other than amino-acyl groups"/>
    <property type="evidence" value="ECO:0007669"/>
    <property type="project" value="InterPro"/>
</dbReference>
<dbReference type="CDD" id="cd04301">
    <property type="entry name" value="NAT_SF"/>
    <property type="match status" value="1"/>
</dbReference>
<dbReference type="Gene3D" id="3.40.630.30">
    <property type="match status" value="1"/>
</dbReference>
<gene>
    <name evidence="4" type="ORF">EUA07_14595</name>
</gene>
<sequence>MAESPSAVDVRAQQCAEVTLRPATVDDIPALRALGEAVVPPTYGPIDAAYAQRMLDEWWTAERFADTLPRVRMLVAERDGQVVAMSSFGRLSASHRDFPHVTGDREVMWKLYVHPDHHGLGIGSRLLAEVESMTEGDELWLEVVDGNVRAYDFYVSRGFREVERVTDREWPDDIWLRKPLGGAR</sequence>
<organism evidence="4 5">
    <name type="scientific">Nocardioides ganghwensis</name>
    <dbReference type="NCBI Taxonomy" id="252230"/>
    <lineage>
        <taxon>Bacteria</taxon>
        <taxon>Bacillati</taxon>
        <taxon>Actinomycetota</taxon>
        <taxon>Actinomycetes</taxon>
        <taxon>Propionibacteriales</taxon>
        <taxon>Nocardioidaceae</taxon>
        <taxon>Nocardioides</taxon>
    </lineage>
</organism>
<protein>
    <submittedName>
        <fullName evidence="4">GNAT family N-acetyltransferase</fullName>
    </submittedName>
</protein>
<dbReference type="Pfam" id="PF00583">
    <property type="entry name" value="Acetyltransf_1"/>
    <property type="match status" value="1"/>
</dbReference>
<feature type="domain" description="N-acetyltransferase" evidence="3">
    <location>
        <begin position="18"/>
        <end position="181"/>
    </location>
</feature>
<evidence type="ECO:0000256" key="2">
    <source>
        <dbReference type="ARBA" id="ARBA00023315"/>
    </source>
</evidence>
<dbReference type="RefSeq" id="WP_129455914.1">
    <property type="nucleotide sequence ID" value="NZ_JACXYX010000001.1"/>
</dbReference>
<comment type="caution">
    <text evidence="4">The sequence shown here is derived from an EMBL/GenBank/DDBJ whole genome shotgun (WGS) entry which is preliminary data.</text>
</comment>
<dbReference type="PROSITE" id="PS51186">
    <property type="entry name" value="GNAT"/>
    <property type="match status" value="1"/>
</dbReference>
<keyword evidence="5" id="KW-1185">Reference proteome</keyword>
<keyword evidence="1 4" id="KW-0808">Transferase</keyword>
<dbReference type="PANTHER" id="PTHR43877">
    <property type="entry name" value="AMINOALKYLPHOSPHONATE N-ACETYLTRANSFERASE-RELATED-RELATED"/>
    <property type="match status" value="1"/>
</dbReference>
<dbReference type="EMBL" id="SDWU01000016">
    <property type="protein sequence ID" value="RYC00018.1"/>
    <property type="molecule type" value="Genomic_DNA"/>
</dbReference>
<proteinExistence type="predicted"/>
<dbReference type="Proteomes" id="UP000293291">
    <property type="component" value="Unassembled WGS sequence"/>
</dbReference>
<dbReference type="InterPro" id="IPR016181">
    <property type="entry name" value="Acyl_CoA_acyltransferase"/>
</dbReference>
<evidence type="ECO:0000256" key="1">
    <source>
        <dbReference type="ARBA" id="ARBA00022679"/>
    </source>
</evidence>
<dbReference type="OrthoDB" id="5243635at2"/>
<evidence type="ECO:0000313" key="5">
    <source>
        <dbReference type="Proteomes" id="UP000293291"/>
    </source>
</evidence>
<keyword evidence="2" id="KW-0012">Acyltransferase</keyword>
<dbReference type="InterPro" id="IPR000182">
    <property type="entry name" value="GNAT_dom"/>
</dbReference>
<reference evidence="4 5" key="1">
    <citation type="submission" date="2019-01" db="EMBL/GenBank/DDBJ databases">
        <title>Novel species of Nocardioides.</title>
        <authorList>
            <person name="Liu Q."/>
            <person name="Xin Y.-H."/>
        </authorList>
    </citation>
    <scope>NUCLEOTIDE SEQUENCE [LARGE SCALE GENOMIC DNA]</scope>
    <source>
        <strain evidence="4 5">CGMCC 4.6875</strain>
    </source>
</reference>
<dbReference type="InterPro" id="IPR050832">
    <property type="entry name" value="Bact_Acetyltransf"/>
</dbReference>
<dbReference type="SUPFAM" id="SSF55729">
    <property type="entry name" value="Acyl-CoA N-acyltransferases (Nat)"/>
    <property type="match status" value="1"/>
</dbReference>
<evidence type="ECO:0000259" key="3">
    <source>
        <dbReference type="PROSITE" id="PS51186"/>
    </source>
</evidence>
<accession>A0A4Q2S8S6</accession>
<name>A0A4Q2S8S6_9ACTN</name>